<evidence type="ECO:0000313" key="3">
    <source>
        <dbReference type="EMBL" id="MDS0281207.1"/>
    </source>
</evidence>
<feature type="transmembrane region" description="Helical" evidence="2">
    <location>
        <begin position="94"/>
        <end position="116"/>
    </location>
</feature>
<dbReference type="RefSeq" id="WP_310899044.1">
    <property type="nucleotide sequence ID" value="NZ_JAMQOS010000001.1"/>
</dbReference>
<name>A0ABU2FLP3_9EURY</name>
<feature type="compositionally biased region" description="Basic and acidic residues" evidence="1">
    <location>
        <begin position="170"/>
        <end position="190"/>
    </location>
</feature>
<feature type="region of interest" description="Disordered" evidence="1">
    <location>
        <begin position="120"/>
        <end position="226"/>
    </location>
</feature>
<dbReference type="Proteomes" id="UP001268864">
    <property type="component" value="Unassembled WGS sequence"/>
</dbReference>
<evidence type="ECO:0000256" key="2">
    <source>
        <dbReference type="SAM" id="Phobius"/>
    </source>
</evidence>
<evidence type="ECO:0000256" key="1">
    <source>
        <dbReference type="SAM" id="MobiDB-lite"/>
    </source>
</evidence>
<keyword evidence="4" id="KW-1185">Reference proteome</keyword>
<gene>
    <name evidence="3" type="ORF">NDI86_03670</name>
</gene>
<sequence>MSKFTLYRADVDSPRLARVLGKVPGVAVGGEQAASEREAHRASERSRGDGEEPRDAPDEPAAPGASDESEDDGLRETVPVPETDADAKSAVKTYGLLGLGVSMVALGIATVGIWVYRRRTGDGESETPPPSTGLDADATVSPAPSTATDETESDTVLSRPGEQSDEEAEPERGRIEGDRTDVEWTTRDTTPDEEPEATPSELEPSAPGPAEPSADEDRARPTESVDAAPLLGAAFLALSGAVVKWLQSGGEASDEPS</sequence>
<keyword evidence="2" id="KW-0812">Transmembrane</keyword>
<dbReference type="EMBL" id="JAMQOS010000001">
    <property type="protein sequence ID" value="MDS0281207.1"/>
    <property type="molecule type" value="Genomic_DNA"/>
</dbReference>
<comment type="caution">
    <text evidence="3">The sequence shown here is derived from an EMBL/GenBank/DDBJ whole genome shotgun (WGS) entry which is preliminary data.</text>
</comment>
<protein>
    <submittedName>
        <fullName evidence="3">Uncharacterized protein</fullName>
    </submittedName>
</protein>
<accession>A0ABU2FLP3</accession>
<feature type="region of interest" description="Disordered" evidence="1">
    <location>
        <begin position="22"/>
        <end position="89"/>
    </location>
</feature>
<keyword evidence="2" id="KW-0472">Membrane</keyword>
<evidence type="ECO:0000313" key="4">
    <source>
        <dbReference type="Proteomes" id="UP001268864"/>
    </source>
</evidence>
<reference evidence="3 4" key="1">
    <citation type="submission" date="2022-06" db="EMBL/GenBank/DDBJ databases">
        <title>Halomicroarcula sp. a new haloarchaeum isolate from saline soil.</title>
        <authorList>
            <person name="Strakova D."/>
            <person name="Galisteo C."/>
            <person name="Sanchez-Porro C."/>
            <person name="Ventosa A."/>
        </authorList>
    </citation>
    <scope>NUCLEOTIDE SEQUENCE [LARGE SCALE GENOMIC DNA]</scope>
    <source>
        <strain evidence="3 4">S3CR25-11</strain>
    </source>
</reference>
<feature type="compositionally biased region" description="Basic and acidic residues" evidence="1">
    <location>
        <begin position="34"/>
        <end position="57"/>
    </location>
</feature>
<proteinExistence type="predicted"/>
<organism evidence="3 4">
    <name type="scientific">Haloarcula onubensis</name>
    <dbReference type="NCBI Taxonomy" id="2950539"/>
    <lineage>
        <taxon>Archaea</taxon>
        <taxon>Methanobacteriati</taxon>
        <taxon>Methanobacteriota</taxon>
        <taxon>Stenosarchaea group</taxon>
        <taxon>Halobacteria</taxon>
        <taxon>Halobacteriales</taxon>
        <taxon>Haloarculaceae</taxon>
        <taxon>Haloarcula</taxon>
    </lineage>
</organism>
<keyword evidence="2" id="KW-1133">Transmembrane helix</keyword>